<reference evidence="1 2" key="1">
    <citation type="journal article" date="2003" name="Virology">
        <title>A novel porcine gammaherpesvirus.</title>
        <authorList>
            <person name="Chmielewicz B."/>
            <person name="Goltz M."/>
            <person name="Franz T."/>
            <person name="Bauer C."/>
            <person name="Brema S."/>
            <person name="Ellerbrok H."/>
            <person name="Beckmann S."/>
            <person name="Rziha H.J."/>
            <person name="Lahrmann K.H."/>
            <person name="Romero C."/>
            <person name="Ehlers B."/>
        </authorList>
    </citation>
    <scope>NUCLEOTIDE SEQUENCE [LARGE SCALE GENOMIC DNA]</scope>
    <source>
        <strain evidence="1">568</strain>
    </source>
</reference>
<evidence type="ECO:0000313" key="2">
    <source>
        <dbReference type="Proteomes" id="UP000242182"/>
    </source>
</evidence>
<name>Q8B3X6_9GAMA</name>
<accession>Q8B3X6</accession>
<evidence type="ECO:0000313" key="1">
    <source>
        <dbReference type="EMBL" id="AAO12350.1"/>
    </source>
</evidence>
<protein>
    <submittedName>
        <fullName evidence="1">Hypothetical v-bcl2</fullName>
    </submittedName>
</protein>
<organism evidence="1 2">
    <name type="scientific">Suid gammaherpesvirus 4</name>
    <dbReference type="NCBI Taxonomy" id="1960250"/>
    <lineage>
        <taxon>Viruses</taxon>
        <taxon>Duplodnaviria</taxon>
        <taxon>Heunggongvirae</taxon>
        <taxon>Peploviricota</taxon>
        <taxon>Herviviricetes</taxon>
        <taxon>Herpesvirales</taxon>
        <taxon>Orthoherpesviridae</taxon>
        <taxon>Gammaherpesvirinae</taxon>
        <taxon>Macavirus</taxon>
        <taxon>Macavirus suidgamma4</taxon>
    </lineage>
</organism>
<dbReference type="OrthoDB" id="22271at10239"/>
<dbReference type="KEGG" id="vg:37616204"/>
<dbReference type="Proteomes" id="UP000242182">
    <property type="component" value="Segment"/>
</dbReference>
<keyword evidence="2" id="KW-1185">Reference proteome</keyword>
<dbReference type="GeneID" id="37616204"/>
<dbReference type="InterPro" id="IPR010677">
    <property type="entry name" value="HHV-4_BALF1"/>
</dbReference>
<dbReference type="EMBL" id="AY170317">
    <property type="protein sequence ID" value="AAO12350.1"/>
    <property type="molecule type" value="Genomic_DNA"/>
</dbReference>
<sequence>MSVNHSCKEPSMKQIRELFRELSKSSDIINNILWAVLNPQLDHELTVSESLLTWLVKQCIKENFTVLVKCLIGLPNHNAAEQMKIQWLQDLVKLSYNDNQDSFEKLCATIAMASMYIMFVLENKPEYVSLVAHILGSFYLRHRMPWMVSIQGFSTGARKKYPGLWLSTRLKMYLNKCN</sequence>
<dbReference type="Pfam" id="PF06861">
    <property type="entry name" value="BALF1"/>
    <property type="match status" value="1"/>
</dbReference>
<dbReference type="RefSeq" id="YP_009505382.1">
    <property type="nucleotide sequence ID" value="NC_038265.1"/>
</dbReference>
<proteinExistence type="predicted"/>